<dbReference type="Pfam" id="PF00344">
    <property type="entry name" value="SecY"/>
    <property type="match status" value="1"/>
</dbReference>
<evidence type="ECO:0000256" key="2">
    <source>
        <dbReference type="ARBA" id="ARBA00022475"/>
    </source>
</evidence>
<feature type="transmembrane region" description="Helical" evidence="9">
    <location>
        <begin position="51"/>
        <end position="75"/>
    </location>
</feature>
<feature type="transmembrane region" description="Helical" evidence="9">
    <location>
        <begin position="132"/>
        <end position="151"/>
    </location>
</feature>
<evidence type="ECO:0000256" key="3">
    <source>
        <dbReference type="ARBA" id="ARBA00022692"/>
    </source>
</evidence>
<dbReference type="PIRSF" id="PIRSF004557">
    <property type="entry name" value="SecY"/>
    <property type="match status" value="1"/>
</dbReference>
<feature type="transmembrane region" description="Helical" evidence="9">
    <location>
        <begin position="190"/>
        <end position="211"/>
    </location>
</feature>
<dbReference type="GO" id="GO:0006886">
    <property type="term" value="P:intracellular protein transport"/>
    <property type="evidence" value="ECO:0007669"/>
    <property type="project" value="UniProtKB-UniRule"/>
</dbReference>
<gene>
    <name evidence="10" type="ORF">FC19_GL002120</name>
</gene>
<evidence type="ECO:0000313" key="10">
    <source>
        <dbReference type="EMBL" id="KRM95028.1"/>
    </source>
</evidence>
<evidence type="ECO:0000256" key="9">
    <source>
        <dbReference type="SAM" id="Phobius"/>
    </source>
</evidence>
<keyword evidence="2" id="KW-1003">Cell membrane</keyword>
<dbReference type="InterPro" id="IPR014269">
    <property type="entry name" value="SecY2"/>
</dbReference>
<keyword evidence="6" id="KW-0811">Translocation</keyword>
<organism evidence="10 11">
    <name type="scientific">Liquorilactobacillus aquaticus DSM 21051</name>
    <dbReference type="NCBI Taxonomy" id="1423725"/>
    <lineage>
        <taxon>Bacteria</taxon>
        <taxon>Bacillati</taxon>
        <taxon>Bacillota</taxon>
        <taxon>Bacilli</taxon>
        <taxon>Lactobacillales</taxon>
        <taxon>Lactobacillaceae</taxon>
        <taxon>Liquorilactobacillus</taxon>
    </lineage>
</organism>
<keyword evidence="11" id="KW-1185">Reference proteome</keyword>
<keyword evidence="5 9" id="KW-1133">Transmembrane helix</keyword>
<keyword evidence="7 9" id="KW-0472">Membrane</keyword>
<proteinExistence type="predicted"/>
<dbReference type="RefSeq" id="WP_057876747.1">
    <property type="nucleotide sequence ID" value="NZ_AYZD01000033.1"/>
</dbReference>
<comment type="caution">
    <text evidence="10">The sequence shown here is derived from an EMBL/GenBank/DDBJ whole genome shotgun (WGS) entry which is preliminary data.</text>
</comment>
<feature type="transmembrane region" description="Helical" evidence="9">
    <location>
        <begin position="12"/>
        <end position="31"/>
    </location>
</feature>
<evidence type="ECO:0000256" key="5">
    <source>
        <dbReference type="ARBA" id="ARBA00022989"/>
    </source>
</evidence>
<evidence type="ECO:0000256" key="1">
    <source>
        <dbReference type="ARBA" id="ARBA00022448"/>
    </source>
</evidence>
<name>A0A0R2CZK2_9LACO</name>
<feature type="transmembrane region" description="Helical" evidence="9">
    <location>
        <begin position="96"/>
        <end position="120"/>
    </location>
</feature>
<dbReference type="GO" id="GO:0016020">
    <property type="term" value="C:membrane"/>
    <property type="evidence" value="ECO:0007669"/>
    <property type="project" value="InterPro"/>
</dbReference>
<evidence type="ECO:0000256" key="4">
    <source>
        <dbReference type="ARBA" id="ARBA00022927"/>
    </source>
</evidence>
<feature type="transmembrane region" description="Helical" evidence="9">
    <location>
        <begin position="158"/>
        <end position="178"/>
    </location>
</feature>
<keyword evidence="1" id="KW-0813">Transport</keyword>
<evidence type="ECO:0000313" key="11">
    <source>
        <dbReference type="Proteomes" id="UP000051015"/>
    </source>
</evidence>
<accession>A0A0R2CZK2</accession>
<dbReference type="NCBIfam" id="TIGR02920">
    <property type="entry name" value="acc_sec_Y2"/>
    <property type="match status" value="1"/>
</dbReference>
<evidence type="ECO:0000256" key="8">
    <source>
        <dbReference type="NCBIfam" id="TIGR02920"/>
    </source>
</evidence>
<evidence type="ECO:0000256" key="7">
    <source>
        <dbReference type="ARBA" id="ARBA00023136"/>
    </source>
</evidence>
<feature type="transmembrane region" description="Helical" evidence="9">
    <location>
        <begin position="367"/>
        <end position="385"/>
    </location>
</feature>
<dbReference type="SUPFAM" id="SSF103491">
    <property type="entry name" value="Preprotein translocase SecY subunit"/>
    <property type="match status" value="1"/>
</dbReference>
<dbReference type="PANTHER" id="PTHR10906">
    <property type="entry name" value="SECY/SEC61-ALPHA FAMILY MEMBER"/>
    <property type="match status" value="1"/>
</dbReference>
<sequence>MKQLIRRVSWTVCILVVFEVGNTILLPGFPFKDYVNGLKQNAYVNIVSSNFGSQITVPSLFALGMGPYMTALIVWQMITITNEEKFQKMTQKAAGFWQKVITLAIALIQAFAISFLFLKYKPSIGNFESRDMYWIIVTILIAGGMFVVWIADLNAKKGIGGTSVLIIPGLIKNLPTVLNSGLKKPISFSAATWGLVLIFLFVFIFTSIYIYSAELRIRIERINIENELTNSYIPIKVLVSGAMPFMFALSLYSVPLLILSRFKINSALYRIISSAFSYHTWQGIFLYGLIILLLGYGFAFVNVRPNKIAKSLRENGDYILNILPGQETEEYLKHKIYTMTFLGNIYLLFISLVPLIIGKYIPVVTNFSFLFGSILILITMLDTIYQEIRALLIKGQYRIF</sequence>
<feature type="transmembrane region" description="Helical" evidence="9">
    <location>
        <begin position="232"/>
        <end position="252"/>
    </location>
</feature>
<keyword evidence="3 9" id="KW-0812">Transmembrane</keyword>
<dbReference type="PRINTS" id="PR00303">
    <property type="entry name" value="SECYTRNLCASE"/>
</dbReference>
<reference evidence="10 11" key="1">
    <citation type="journal article" date="2015" name="Genome Announc.">
        <title>Expanding the biotechnology potential of lactobacilli through comparative genomics of 213 strains and associated genera.</title>
        <authorList>
            <person name="Sun Z."/>
            <person name="Harris H.M."/>
            <person name="McCann A."/>
            <person name="Guo C."/>
            <person name="Argimon S."/>
            <person name="Zhang W."/>
            <person name="Yang X."/>
            <person name="Jeffery I.B."/>
            <person name="Cooney J.C."/>
            <person name="Kagawa T.F."/>
            <person name="Liu W."/>
            <person name="Song Y."/>
            <person name="Salvetti E."/>
            <person name="Wrobel A."/>
            <person name="Rasinkangas P."/>
            <person name="Parkhill J."/>
            <person name="Rea M.C."/>
            <person name="O'Sullivan O."/>
            <person name="Ritari J."/>
            <person name="Douillard F.P."/>
            <person name="Paul Ross R."/>
            <person name="Yang R."/>
            <person name="Briner A.E."/>
            <person name="Felis G.E."/>
            <person name="de Vos W.M."/>
            <person name="Barrangou R."/>
            <person name="Klaenhammer T.R."/>
            <person name="Caufield P.W."/>
            <person name="Cui Y."/>
            <person name="Zhang H."/>
            <person name="O'Toole P.W."/>
        </authorList>
    </citation>
    <scope>NUCLEOTIDE SEQUENCE [LARGE SCALE GENOMIC DNA]</scope>
    <source>
        <strain evidence="10 11">DSM 21051</strain>
    </source>
</reference>
<evidence type="ECO:0000256" key="6">
    <source>
        <dbReference type="ARBA" id="ARBA00023010"/>
    </source>
</evidence>
<dbReference type="EMBL" id="AYZD01000033">
    <property type="protein sequence ID" value="KRM95028.1"/>
    <property type="molecule type" value="Genomic_DNA"/>
</dbReference>
<keyword evidence="4" id="KW-0653">Protein transport</keyword>
<dbReference type="Gene3D" id="1.10.3370.10">
    <property type="entry name" value="SecY subunit domain"/>
    <property type="match status" value="1"/>
</dbReference>
<feature type="transmembrane region" description="Helical" evidence="9">
    <location>
        <begin position="341"/>
        <end position="361"/>
    </location>
</feature>
<dbReference type="STRING" id="1423725.FC19_GL002120"/>
<feature type="transmembrane region" description="Helical" evidence="9">
    <location>
        <begin position="284"/>
        <end position="303"/>
    </location>
</feature>
<dbReference type="InterPro" id="IPR023201">
    <property type="entry name" value="SecY_dom_sf"/>
</dbReference>
<dbReference type="InterPro" id="IPR002208">
    <property type="entry name" value="SecY/SEC61-alpha"/>
</dbReference>
<dbReference type="PATRIC" id="fig|1423725.3.peg.2181"/>
<dbReference type="Proteomes" id="UP000051015">
    <property type="component" value="Unassembled WGS sequence"/>
</dbReference>
<dbReference type="AlphaFoldDB" id="A0A0R2CZK2"/>
<protein>
    <recommendedName>
        <fullName evidence="8">Accessory Sec system protein translocase subunit SecY2</fullName>
    </recommendedName>
</protein>